<feature type="compositionally biased region" description="Low complexity" evidence="2">
    <location>
        <begin position="270"/>
        <end position="289"/>
    </location>
</feature>
<evidence type="ECO:0000256" key="2">
    <source>
        <dbReference type="SAM" id="MobiDB-lite"/>
    </source>
</evidence>
<evidence type="ECO:0000313" key="8">
    <source>
        <dbReference type="Proteomes" id="UP000447873"/>
    </source>
</evidence>
<evidence type="ECO:0000259" key="6">
    <source>
        <dbReference type="Pfam" id="PF25543"/>
    </source>
</evidence>
<dbReference type="InterPro" id="IPR041622">
    <property type="entry name" value="SLATT_fungi"/>
</dbReference>
<evidence type="ECO:0000256" key="1">
    <source>
        <dbReference type="SAM" id="Coils"/>
    </source>
</evidence>
<dbReference type="NCBIfam" id="NF033635">
    <property type="entry name" value="SLATT_fungal"/>
    <property type="match status" value="1"/>
</dbReference>
<keyword evidence="3" id="KW-0472">Membrane</keyword>
<proteinExistence type="predicted"/>
<feature type="domain" description="DUF7923" evidence="5">
    <location>
        <begin position="75"/>
        <end position="254"/>
    </location>
</feature>
<evidence type="ECO:0000256" key="3">
    <source>
        <dbReference type="SAM" id="Phobius"/>
    </source>
</evidence>
<feature type="domain" description="SMODS and SLOG-associating 2TM effector" evidence="4">
    <location>
        <begin position="575"/>
        <end position="685"/>
    </location>
</feature>
<feature type="transmembrane region" description="Helical" evidence="3">
    <location>
        <begin position="580"/>
        <end position="603"/>
    </location>
</feature>
<dbReference type="PANTHER" id="PTHR37543:SF1">
    <property type="entry name" value="CCCH ZINC FINGER DNA BINDING PROTEIN (AFU_ORTHOLOGUE AFUA_5G12760)"/>
    <property type="match status" value="1"/>
</dbReference>
<feature type="domain" description="Tandem CCCH zinc finger" evidence="6">
    <location>
        <begin position="399"/>
        <end position="451"/>
    </location>
</feature>
<dbReference type="Pfam" id="PF25540">
    <property type="entry name" value="DUF7923"/>
    <property type="match status" value="1"/>
</dbReference>
<dbReference type="Proteomes" id="UP000447873">
    <property type="component" value="Unassembled WGS sequence"/>
</dbReference>
<gene>
    <name evidence="7" type="ORF">EG328_008380</name>
</gene>
<dbReference type="InterPro" id="IPR057683">
    <property type="entry name" value="DUF7923"/>
</dbReference>
<keyword evidence="1" id="KW-0175">Coiled coil</keyword>
<accession>A0A8H3UBZ0</accession>
<feature type="region of interest" description="Disordered" evidence="2">
    <location>
        <begin position="259"/>
        <end position="320"/>
    </location>
</feature>
<dbReference type="EMBL" id="WNWS01000471">
    <property type="protein sequence ID" value="KAE9967175.1"/>
    <property type="molecule type" value="Genomic_DNA"/>
</dbReference>
<dbReference type="AlphaFoldDB" id="A0A8H3UBZ0"/>
<evidence type="ECO:0000259" key="4">
    <source>
        <dbReference type="Pfam" id="PF18142"/>
    </source>
</evidence>
<reference evidence="7 8" key="1">
    <citation type="submission" date="2018-12" db="EMBL/GenBank/DDBJ databases">
        <title>Venturia inaequalis Genome Resource.</title>
        <authorList>
            <person name="Lichtner F.J."/>
        </authorList>
    </citation>
    <scope>NUCLEOTIDE SEQUENCE [LARGE SCALE GENOMIC DNA]</scope>
    <source>
        <strain evidence="7 8">120213</strain>
    </source>
</reference>
<feature type="compositionally biased region" description="Polar residues" evidence="2">
    <location>
        <begin position="298"/>
        <end position="320"/>
    </location>
</feature>
<dbReference type="InterPro" id="IPR057654">
    <property type="entry name" value="Znf-CCCH_tandem"/>
</dbReference>
<dbReference type="Pfam" id="PF25543">
    <property type="entry name" value="zf-CCCH_tandem"/>
    <property type="match status" value="1"/>
</dbReference>
<evidence type="ECO:0008006" key="9">
    <source>
        <dbReference type="Google" id="ProtNLM"/>
    </source>
</evidence>
<feature type="transmembrane region" description="Helical" evidence="3">
    <location>
        <begin position="615"/>
        <end position="633"/>
    </location>
</feature>
<evidence type="ECO:0000313" key="7">
    <source>
        <dbReference type="EMBL" id="KAE9967175.1"/>
    </source>
</evidence>
<organism evidence="7 8">
    <name type="scientific">Venturia inaequalis</name>
    <name type="common">Apple scab fungus</name>
    <dbReference type="NCBI Taxonomy" id="5025"/>
    <lineage>
        <taxon>Eukaryota</taxon>
        <taxon>Fungi</taxon>
        <taxon>Dikarya</taxon>
        <taxon>Ascomycota</taxon>
        <taxon>Pezizomycotina</taxon>
        <taxon>Dothideomycetes</taxon>
        <taxon>Pleosporomycetidae</taxon>
        <taxon>Venturiales</taxon>
        <taxon>Venturiaceae</taxon>
        <taxon>Venturia</taxon>
    </lineage>
</organism>
<evidence type="ECO:0000259" key="5">
    <source>
        <dbReference type="Pfam" id="PF25540"/>
    </source>
</evidence>
<name>A0A8H3UBZ0_VENIN</name>
<feature type="coiled-coil region" evidence="1">
    <location>
        <begin position="31"/>
        <end position="58"/>
    </location>
</feature>
<keyword evidence="3" id="KW-0812">Transmembrane</keyword>
<protein>
    <recommendedName>
        <fullName evidence="9">C3H1-type domain-containing protein</fullName>
    </recommendedName>
</protein>
<keyword evidence="3" id="KW-1133">Transmembrane helix</keyword>
<comment type="caution">
    <text evidence="7">The sequence shown here is derived from an EMBL/GenBank/DDBJ whole genome shotgun (WGS) entry which is preliminary data.</text>
</comment>
<sequence>MTFSNIEESLAAFKKSDADREKLTSDLWKRVQELELELEAANQDLDAEKSSRRHWQAQCNAKNQDVITLKNSIANNCFVQVLIDGDGAYFHDVFVKDGAAGGAKAASLLHTAIKKEVESLYPGSNLPIMVNMYASLGGIAGKLVESRVLQRPSAIHDFARGFSTSQDLFNIIDVGAGKEKADHKLREMFRIFLANKQCKHIIFAGLHDTGYLNTLRPYEHDPDTSTRITLLETLPAHDQYKTLGMKIITFDDIFKKENLQGPSSPPKRFATPPSAPSSTASAVLPSAPTLAPKLAPIPTQSDNSSWATATKTGSHPKTISIATTRTTMPAPGTVYYVNSKDERIDAPLPYLKNQDRDDLKAITRTTKLCNKFYLGKNCSKNCPQRFSHEKQLTLGQMNALRHQARAIVCKQGSSCYDETCYLGHSCPNEVRTGQCDFEEDCFSAKFHGADLTPAYKYFADETTREDRDRQRPRPDSYDVLKAKKSIWFSSILLMIGLQTAAVAQNEASEKVEPAPDTLSPAVPPNMEGPAFFKDPKAALTKIELARFTGMQSPLPGKRETPFGTLYTDVKSDYIHTRTRLILYETAAYSLLGLQLFLSAMFILLGSLKLKDSSNAVVALGALSTLVAGTMAFMKGQGQPARLSHKAIGLGKILRKLEMLHQNVERKAVTIGDIDSLEKSYQDVLEEADANSPDFWAAVRSSPASEKKTVGSV</sequence>
<dbReference type="PANTHER" id="PTHR37543">
    <property type="entry name" value="CCCH ZINC FINGER DNA BINDING PROTEIN (AFU_ORTHOLOGUE AFUA_5G12760)"/>
    <property type="match status" value="1"/>
</dbReference>
<dbReference type="Pfam" id="PF18142">
    <property type="entry name" value="SLATT_fungal"/>
    <property type="match status" value="1"/>
</dbReference>